<feature type="compositionally biased region" description="Polar residues" evidence="1">
    <location>
        <begin position="376"/>
        <end position="390"/>
    </location>
</feature>
<dbReference type="Proteomes" id="UP000799439">
    <property type="component" value="Unassembled WGS sequence"/>
</dbReference>
<feature type="region of interest" description="Disordered" evidence="1">
    <location>
        <begin position="366"/>
        <end position="410"/>
    </location>
</feature>
<feature type="region of interest" description="Disordered" evidence="1">
    <location>
        <begin position="543"/>
        <end position="631"/>
    </location>
</feature>
<feature type="region of interest" description="Disordered" evidence="1">
    <location>
        <begin position="212"/>
        <end position="337"/>
    </location>
</feature>
<feature type="compositionally biased region" description="Low complexity" evidence="1">
    <location>
        <begin position="271"/>
        <end position="286"/>
    </location>
</feature>
<proteinExistence type="predicted"/>
<protein>
    <submittedName>
        <fullName evidence="2">Uncharacterized protein</fullName>
    </submittedName>
</protein>
<sequence length="702" mass="74954">MPMLAVDGNTSHFAHLSSRLKKFCSSIQTAMTTSASPKPPVKKRPKLEWSQDMEAPSEVSGVVLDASPSSHGQQLRTGHTAADTHLPALSIVVANSQRPSNAGPLQQSSIQHAVLVPSSSTSRAHYRSAQGQKDQHQTTTQSSPPVGSLPRFVPSFGPVVSPARQTLLTTAAPSRRTDDAEVRQRQTTTSDHAFGMDGSDVKVLHNRVDDQEVSGKHGHIPPLVVGHPGTGAAHQSGKPPTDMQHSSHSSTVSEKEKETEIYSPVPATIFPSTGPSTGQPSSSYTSLDDQGSGQALSLPIETPCSSQIGGTHEETRTPTTEPPFPSADPGREGQKERVGDVLRISNAFIPAASSAYWEDLPPSARAPEYPAPAPSTVDTTGTSSDCSSEPSFVASLGASDHSLSMGPRSEESIKSQLDLLPNADQSGSQHRGELFSVGRSHRSFRDEQNLVAGTSERLSEPHNGYMELPSILGEVRQQFNSRSKDFQSPVSYLAAAHPTRTYRRLAPKPTPRDLAYTVHHAAATSSADHGEQVAPEMTDVTPHALASTSPTDPVRYSEASGDSSDQRHATTELHSEHPSMSPAAVSPANASTSIDASSSEVVAGMPSSDPGSVAGPSRRRRAAAGTANAARHRKFGPPKARMKFVEFNQEQKRRLITLFEEDPYPVIGQKSKIARETGYDSVKSINVSDLFSVRRSADCIFD</sequence>
<dbReference type="AlphaFoldDB" id="A0A9P4ITC9"/>
<organism evidence="2 3">
    <name type="scientific">Myriangium duriaei CBS 260.36</name>
    <dbReference type="NCBI Taxonomy" id="1168546"/>
    <lineage>
        <taxon>Eukaryota</taxon>
        <taxon>Fungi</taxon>
        <taxon>Dikarya</taxon>
        <taxon>Ascomycota</taxon>
        <taxon>Pezizomycotina</taxon>
        <taxon>Dothideomycetes</taxon>
        <taxon>Dothideomycetidae</taxon>
        <taxon>Myriangiales</taxon>
        <taxon>Myriangiaceae</taxon>
        <taxon>Myriangium</taxon>
    </lineage>
</organism>
<comment type="caution">
    <text evidence="2">The sequence shown here is derived from an EMBL/GenBank/DDBJ whole genome shotgun (WGS) entry which is preliminary data.</text>
</comment>
<evidence type="ECO:0000256" key="1">
    <source>
        <dbReference type="SAM" id="MobiDB-lite"/>
    </source>
</evidence>
<feature type="region of interest" description="Disordered" evidence="1">
    <location>
        <begin position="30"/>
        <end position="79"/>
    </location>
</feature>
<keyword evidence="3" id="KW-1185">Reference proteome</keyword>
<reference evidence="2" key="1">
    <citation type="journal article" date="2020" name="Stud. Mycol.">
        <title>101 Dothideomycetes genomes: a test case for predicting lifestyles and emergence of pathogens.</title>
        <authorList>
            <person name="Haridas S."/>
            <person name="Albert R."/>
            <person name="Binder M."/>
            <person name="Bloem J."/>
            <person name="Labutti K."/>
            <person name="Salamov A."/>
            <person name="Andreopoulos B."/>
            <person name="Baker S."/>
            <person name="Barry K."/>
            <person name="Bills G."/>
            <person name="Bluhm B."/>
            <person name="Cannon C."/>
            <person name="Castanera R."/>
            <person name="Culley D."/>
            <person name="Daum C."/>
            <person name="Ezra D."/>
            <person name="Gonzalez J."/>
            <person name="Henrissat B."/>
            <person name="Kuo A."/>
            <person name="Liang C."/>
            <person name="Lipzen A."/>
            <person name="Lutzoni F."/>
            <person name="Magnuson J."/>
            <person name="Mondo S."/>
            <person name="Nolan M."/>
            <person name="Ohm R."/>
            <person name="Pangilinan J."/>
            <person name="Park H.-J."/>
            <person name="Ramirez L."/>
            <person name="Alfaro M."/>
            <person name="Sun H."/>
            <person name="Tritt A."/>
            <person name="Yoshinaga Y."/>
            <person name="Zwiers L.-H."/>
            <person name="Turgeon B."/>
            <person name="Goodwin S."/>
            <person name="Spatafora J."/>
            <person name="Crous P."/>
            <person name="Grigoriev I."/>
        </authorList>
    </citation>
    <scope>NUCLEOTIDE SEQUENCE</scope>
    <source>
        <strain evidence="2">CBS 260.36</strain>
    </source>
</reference>
<gene>
    <name evidence="2" type="ORF">K461DRAFT_67090</name>
</gene>
<feature type="compositionally biased region" description="Polar residues" evidence="1">
    <location>
        <begin position="117"/>
        <end position="145"/>
    </location>
</feature>
<feature type="compositionally biased region" description="Polar residues" evidence="1">
    <location>
        <begin position="67"/>
        <end position="77"/>
    </location>
</feature>
<feature type="region of interest" description="Disordered" evidence="1">
    <location>
        <begin position="117"/>
        <end position="151"/>
    </location>
</feature>
<feature type="compositionally biased region" description="Polar residues" evidence="1">
    <location>
        <begin position="588"/>
        <end position="600"/>
    </location>
</feature>
<evidence type="ECO:0000313" key="2">
    <source>
        <dbReference type="EMBL" id="KAF2147966.1"/>
    </source>
</evidence>
<feature type="compositionally biased region" description="Basic and acidic residues" evidence="1">
    <location>
        <begin position="564"/>
        <end position="577"/>
    </location>
</feature>
<accession>A0A9P4ITC9</accession>
<name>A0A9P4ITC9_9PEZI</name>
<evidence type="ECO:0000313" key="3">
    <source>
        <dbReference type="Proteomes" id="UP000799439"/>
    </source>
</evidence>
<feature type="compositionally biased region" description="Basic and acidic residues" evidence="1">
    <location>
        <begin position="175"/>
        <end position="184"/>
    </location>
</feature>
<dbReference type="EMBL" id="ML996094">
    <property type="protein sequence ID" value="KAF2147966.1"/>
    <property type="molecule type" value="Genomic_DNA"/>
</dbReference>
<feature type="region of interest" description="Disordered" evidence="1">
    <location>
        <begin position="168"/>
        <end position="199"/>
    </location>
</feature>